<reference evidence="3 6" key="2">
    <citation type="submission" date="2019-12" db="EMBL/GenBank/DDBJ databases">
        <title>Complete genome sequence of Leuconostoc lactis strain AVN1 provides insights into metabolic potential.</title>
        <authorList>
            <person name="Besrour N."/>
            <person name="Najjari A."/>
            <person name="Fhoula I."/>
            <person name="Jaballah S."/>
            <person name="Klibi N."/>
            <person name="Ouzari H.I."/>
        </authorList>
    </citation>
    <scope>NUCLEOTIDE SEQUENCE [LARGE SCALE GENOMIC DNA]</scope>
    <source>
        <strain evidence="3 6">AVN1</strain>
    </source>
</reference>
<evidence type="ECO:0000256" key="1">
    <source>
        <dbReference type="SAM" id="Coils"/>
    </source>
</evidence>
<sequence>MLLFKRTKREPKTEDVLSQSDFDLMQQENDKMLDQIEALKLDVSELQSENQHLSELLARSKHQRSLVKTGMGLGVLVVSYILLRLVNEEAQYTAMLLLIEAIFMFVMLRGDDK</sequence>
<dbReference type="Proteomes" id="UP000478636">
    <property type="component" value="Unassembled WGS sequence"/>
</dbReference>
<dbReference type="EMBL" id="WSZI01000017">
    <property type="protein sequence ID" value="MWN21684.1"/>
    <property type="molecule type" value="Genomic_DNA"/>
</dbReference>
<evidence type="ECO:0000256" key="2">
    <source>
        <dbReference type="SAM" id="Phobius"/>
    </source>
</evidence>
<proteinExistence type="predicted"/>
<dbReference type="Gene3D" id="1.20.5.1180">
    <property type="entry name" value="Geminin coiled-coil domain"/>
    <property type="match status" value="1"/>
</dbReference>
<dbReference type="Proteomes" id="UP000321298">
    <property type="component" value="Chromosome"/>
</dbReference>
<evidence type="ECO:0000313" key="6">
    <source>
        <dbReference type="Proteomes" id="UP000478636"/>
    </source>
</evidence>
<name>A0A1B2A1A9_LEULA</name>
<evidence type="ECO:0000313" key="5">
    <source>
        <dbReference type="Proteomes" id="UP000321298"/>
    </source>
</evidence>
<gene>
    <name evidence="4" type="ORF">FGL83_04375</name>
    <name evidence="3" type="ORF">GQS40_11090</name>
</gene>
<organism evidence="3 6">
    <name type="scientific">Leuconostoc lactis</name>
    <dbReference type="NCBI Taxonomy" id="1246"/>
    <lineage>
        <taxon>Bacteria</taxon>
        <taxon>Bacillati</taxon>
        <taxon>Bacillota</taxon>
        <taxon>Bacilli</taxon>
        <taxon>Lactobacillales</taxon>
        <taxon>Lactobacillaceae</taxon>
        <taxon>Leuconostoc</taxon>
    </lineage>
</organism>
<dbReference type="STRING" id="1246.BCR17_04995"/>
<keyword evidence="5" id="KW-1185">Reference proteome</keyword>
<dbReference type="KEGG" id="llf:BCR17_04995"/>
<feature type="transmembrane region" description="Helical" evidence="2">
    <location>
        <begin position="92"/>
        <end position="108"/>
    </location>
</feature>
<dbReference type="RefSeq" id="WP_029509471.1">
    <property type="nucleotide sequence ID" value="NZ_BJMJ01000001.1"/>
</dbReference>
<keyword evidence="1" id="KW-0175">Coiled coil</keyword>
<keyword evidence="2" id="KW-1133">Transmembrane helix</keyword>
<reference evidence="4 5" key="1">
    <citation type="submission" date="2019-06" db="EMBL/GenBank/DDBJ databases">
        <title>Genome analyses of bacteria isolated from kimchi.</title>
        <authorList>
            <person name="Lee S."/>
            <person name="Ahn S."/>
            <person name="Roh S."/>
        </authorList>
    </citation>
    <scope>NUCLEOTIDE SEQUENCE [LARGE SCALE GENOMIC DNA]</scope>
    <source>
        <strain evidence="4 5">CBA3625</strain>
    </source>
</reference>
<protein>
    <submittedName>
        <fullName evidence="3">Uncharacterized protein</fullName>
    </submittedName>
</protein>
<keyword evidence="2" id="KW-0472">Membrane</keyword>
<feature type="transmembrane region" description="Helical" evidence="2">
    <location>
        <begin position="66"/>
        <end position="86"/>
    </location>
</feature>
<dbReference type="GeneID" id="66531420"/>
<keyword evidence="2" id="KW-0812">Transmembrane</keyword>
<dbReference type="AlphaFoldDB" id="A0A1B2A1A9"/>
<evidence type="ECO:0000313" key="4">
    <source>
        <dbReference type="EMBL" id="QEA43942.1"/>
    </source>
</evidence>
<evidence type="ECO:0000313" key="3">
    <source>
        <dbReference type="EMBL" id="MWN21684.1"/>
    </source>
</evidence>
<feature type="coiled-coil region" evidence="1">
    <location>
        <begin position="22"/>
        <end position="63"/>
    </location>
</feature>
<dbReference type="EMBL" id="CP042387">
    <property type="protein sequence ID" value="QEA43942.1"/>
    <property type="molecule type" value="Genomic_DNA"/>
</dbReference>
<accession>A0A1B2A1A9</accession>